<sequence>MRDISLENHLALATMRSGHGTSDAMVALLRALYMTFYLLEGNHSETELALFLEVETTLDASIRAAAGEGRDWRLAEEQLPLIEHVLQRCDEVVGSVPKYCYVDALDKLSRFVHSAQQSPLPGSRLGEMWS</sequence>
<organism evidence="1 2">
    <name type="scientific">Trinickia violacea</name>
    <dbReference type="NCBI Taxonomy" id="2571746"/>
    <lineage>
        <taxon>Bacteria</taxon>
        <taxon>Pseudomonadati</taxon>
        <taxon>Pseudomonadota</taxon>
        <taxon>Betaproteobacteria</taxon>
        <taxon>Burkholderiales</taxon>
        <taxon>Burkholderiaceae</taxon>
        <taxon>Trinickia</taxon>
    </lineage>
</organism>
<evidence type="ECO:0008006" key="3">
    <source>
        <dbReference type="Google" id="ProtNLM"/>
    </source>
</evidence>
<dbReference type="EMBL" id="CP040079">
    <property type="protein sequence ID" value="QCP55147.1"/>
    <property type="molecule type" value="Genomic_DNA"/>
</dbReference>
<gene>
    <name evidence="1" type="ORF">FAZ95_38800</name>
</gene>
<dbReference type="Proteomes" id="UP000298656">
    <property type="component" value="Chromosome 3"/>
</dbReference>
<dbReference type="OrthoDB" id="9031885at2"/>
<evidence type="ECO:0000313" key="1">
    <source>
        <dbReference type="EMBL" id="QCP55147.1"/>
    </source>
</evidence>
<name>A0A4P8J2F7_9BURK</name>
<reference evidence="1 2" key="1">
    <citation type="submission" date="2019-05" db="EMBL/GenBank/DDBJ databases">
        <title>Burkholderia sp. DHOD12, isolated from subtropical forest soil.</title>
        <authorList>
            <person name="Gao Z.-H."/>
            <person name="Qiu L.-H."/>
        </authorList>
    </citation>
    <scope>NUCLEOTIDE SEQUENCE [LARGE SCALE GENOMIC DNA]</scope>
    <source>
        <strain evidence="1 2">DHOD12</strain>
    </source>
</reference>
<keyword evidence="2" id="KW-1185">Reference proteome</keyword>
<dbReference type="AlphaFoldDB" id="A0A4P8J2F7"/>
<protein>
    <recommendedName>
        <fullName evidence="3">Fis family transcriptional regulator</fullName>
    </recommendedName>
</protein>
<proteinExistence type="predicted"/>
<dbReference type="KEGG" id="tvl:FAZ95_38800"/>
<evidence type="ECO:0000313" key="2">
    <source>
        <dbReference type="Proteomes" id="UP000298656"/>
    </source>
</evidence>
<accession>A0A4P8J2F7</accession>